<dbReference type="Proteomes" id="UP000327157">
    <property type="component" value="Unassembled WGS sequence"/>
</dbReference>
<reference evidence="2 3" key="1">
    <citation type="submission" date="2019-09" db="EMBL/GenBank/DDBJ databases">
        <authorList>
            <person name="Ou C."/>
        </authorList>
    </citation>
    <scope>NUCLEOTIDE SEQUENCE [LARGE SCALE GENOMIC DNA]</scope>
    <source>
        <strain evidence="2">S2</strain>
        <tissue evidence="2">Leaf</tissue>
    </source>
</reference>
<feature type="region of interest" description="Disordered" evidence="1">
    <location>
        <begin position="21"/>
        <end position="77"/>
    </location>
</feature>
<comment type="caution">
    <text evidence="2">The sequence shown here is derived from an EMBL/GenBank/DDBJ whole genome shotgun (WGS) entry which is preliminary data.</text>
</comment>
<organism evidence="2 3">
    <name type="scientific">Pyrus ussuriensis x Pyrus communis</name>
    <dbReference type="NCBI Taxonomy" id="2448454"/>
    <lineage>
        <taxon>Eukaryota</taxon>
        <taxon>Viridiplantae</taxon>
        <taxon>Streptophyta</taxon>
        <taxon>Embryophyta</taxon>
        <taxon>Tracheophyta</taxon>
        <taxon>Spermatophyta</taxon>
        <taxon>Magnoliopsida</taxon>
        <taxon>eudicotyledons</taxon>
        <taxon>Gunneridae</taxon>
        <taxon>Pentapetalae</taxon>
        <taxon>rosids</taxon>
        <taxon>fabids</taxon>
        <taxon>Rosales</taxon>
        <taxon>Rosaceae</taxon>
        <taxon>Amygdaloideae</taxon>
        <taxon>Maleae</taxon>
        <taxon>Pyrus</taxon>
    </lineage>
</organism>
<proteinExistence type="predicted"/>
<gene>
    <name evidence="2" type="ORF">D8674_038643</name>
</gene>
<name>A0A5N5I8K5_9ROSA</name>
<feature type="compositionally biased region" description="Acidic residues" evidence="1">
    <location>
        <begin position="39"/>
        <end position="77"/>
    </location>
</feature>
<sequence>MLACTDEDFERRVKTRVERRQRFESGGLSEDVYNSAMSFDDDSPDDGESEAEPTMFDDGESETELSMLDDSDSEAEL</sequence>
<keyword evidence="3" id="KW-1185">Reference proteome</keyword>
<dbReference type="AlphaFoldDB" id="A0A5N5I8K5"/>
<dbReference type="EMBL" id="SMOL01000135">
    <property type="protein sequence ID" value="KAB2631854.1"/>
    <property type="molecule type" value="Genomic_DNA"/>
</dbReference>
<reference evidence="2 3" key="2">
    <citation type="submission" date="2019-11" db="EMBL/GenBank/DDBJ databases">
        <title>A de novo genome assembly of a pear dwarfing rootstock.</title>
        <authorList>
            <person name="Wang F."/>
            <person name="Wang J."/>
            <person name="Li S."/>
            <person name="Zhang Y."/>
            <person name="Fang M."/>
            <person name="Ma L."/>
            <person name="Zhao Y."/>
            <person name="Jiang S."/>
        </authorList>
    </citation>
    <scope>NUCLEOTIDE SEQUENCE [LARGE SCALE GENOMIC DNA]</scope>
    <source>
        <strain evidence="2">S2</strain>
        <tissue evidence="2">Leaf</tissue>
    </source>
</reference>
<evidence type="ECO:0000313" key="2">
    <source>
        <dbReference type="EMBL" id="KAB2631854.1"/>
    </source>
</evidence>
<evidence type="ECO:0000256" key="1">
    <source>
        <dbReference type="SAM" id="MobiDB-lite"/>
    </source>
</evidence>
<evidence type="ECO:0000313" key="3">
    <source>
        <dbReference type="Proteomes" id="UP000327157"/>
    </source>
</evidence>
<protein>
    <submittedName>
        <fullName evidence="2">Uncharacterized protein</fullName>
    </submittedName>
</protein>
<accession>A0A5N5I8K5</accession>